<keyword evidence="4 6" id="KW-0520">NAD</keyword>
<evidence type="ECO:0000256" key="5">
    <source>
        <dbReference type="ARBA" id="ARBA00048542"/>
    </source>
</evidence>
<name>A0A3D9C0I1_9FLAO</name>
<organism evidence="8 9">
    <name type="scientific">Chryseobacterium pennae</name>
    <dbReference type="NCBI Taxonomy" id="2258962"/>
    <lineage>
        <taxon>Bacteria</taxon>
        <taxon>Pseudomonadati</taxon>
        <taxon>Bacteroidota</taxon>
        <taxon>Flavobacteriia</taxon>
        <taxon>Flavobacteriales</taxon>
        <taxon>Weeksellaceae</taxon>
        <taxon>Chryseobacterium group</taxon>
        <taxon>Chryseobacterium</taxon>
    </lineage>
</organism>
<feature type="binding site" evidence="6">
    <location>
        <begin position="23"/>
        <end position="25"/>
    </location>
    <ligand>
        <name>FMN</name>
        <dbReference type="ChEBI" id="CHEBI:58210"/>
    </ligand>
</feature>
<reference evidence="9" key="1">
    <citation type="submission" date="2018-06" db="EMBL/GenBank/DDBJ databases">
        <authorList>
            <person name="Lum Nde A."/>
            <person name="Hugo C."/>
        </authorList>
    </citation>
    <scope>NUCLEOTIDE SEQUENCE [LARGE SCALE GENOMIC DNA]</scope>
    <source>
        <strain evidence="9">1_F178</strain>
    </source>
</reference>
<dbReference type="HAMAP" id="MF_01216">
    <property type="entry name" value="Azoreductase_type1"/>
    <property type="match status" value="1"/>
</dbReference>
<comment type="function">
    <text evidence="6">Also exhibits azoreductase activity. Catalyzes the reductive cleavage of the azo bond in aromatic azo compounds to the corresponding amines.</text>
</comment>
<feature type="domain" description="Flavodoxin-like fold" evidence="7">
    <location>
        <begin position="9"/>
        <end position="207"/>
    </location>
</feature>
<dbReference type="GO" id="GO:0010181">
    <property type="term" value="F:FMN binding"/>
    <property type="evidence" value="ECO:0007669"/>
    <property type="project" value="UniProtKB-UniRule"/>
</dbReference>
<dbReference type="InterPro" id="IPR029039">
    <property type="entry name" value="Flavoprotein-like_sf"/>
</dbReference>
<keyword evidence="9" id="KW-1185">Reference proteome</keyword>
<comment type="caution">
    <text evidence="8">The sequence shown here is derived from an EMBL/GenBank/DDBJ whole genome shotgun (WGS) entry which is preliminary data.</text>
</comment>
<dbReference type="GO" id="GO:0016655">
    <property type="term" value="F:oxidoreductase activity, acting on NAD(P)H, quinone or similar compound as acceptor"/>
    <property type="evidence" value="ECO:0007669"/>
    <property type="project" value="InterPro"/>
</dbReference>
<comment type="similarity">
    <text evidence="6">Belongs to the azoreductase type 1 family.</text>
</comment>
<dbReference type="GO" id="GO:0009055">
    <property type="term" value="F:electron transfer activity"/>
    <property type="evidence" value="ECO:0007669"/>
    <property type="project" value="UniProtKB-UniRule"/>
</dbReference>
<proteinExistence type="inferred from homology"/>
<keyword evidence="2 6" id="KW-0288">FMN</keyword>
<evidence type="ECO:0000256" key="2">
    <source>
        <dbReference type="ARBA" id="ARBA00022643"/>
    </source>
</evidence>
<gene>
    <name evidence="6" type="primary">azoR</name>
    <name evidence="8" type="ORF">DRF65_26400</name>
</gene>
<evidence type="ECO:0000313" key="8">
    <source>
        <dbReference type="EMBL" id="REC59357.1"/>
    </source>
</evidence>
<comment type="subunit">
    <text evidence="6">Homodimer.</text>
</comment>
<dbReference type="AlphaFoldDB" id="A0A3D9C0I1"/>
<dbReference type="RefSeq" id="WP_115973694.1">
    <property type="nucleotide sequence ID" value="NZ_QNVT01000040.1"/>
</dbReference>
<evidence type="ECO:0000256" key="4">
    <source>
        <dbReference type="ARBA" id="ARBA00023027"/>
    </source>
</evidence>
<dbReference type="InterPro" id="IPR023048">
    <property type="entry name" value="NADH:quinone_OxRdtase_FMN_depd"/>
</dbReference>
<dbReference type="EMBL" id="QNVT01000040">
    <property type="protein sequence ID" value="REC59357.1"/>
    <property type="molecule type" value="Genomic_DNA"/>
</dbReference>
<dbReference type="InterPro" id="IPR003680">
    <property type="entry name" value="Flavodoxin_fold"/>
</dbReference>
<keyword evidence="1 6" id="KW-0285">Flavoprotein</keyword>
<protein>
    <recommendedName>
        <fullName evidence="6">FMN dependent NADH:quinone oxidoreductase</fullName>
        <ecNumber evidence="6">1.6.5.-</ecNumber>
    </recommendedName>
    <alternativeName>
        <fullName evidence="6">Azo-dye reductase</fullName>
    </alternativeName>
    <alternativeName>
        <fullName evidence="6">FMN-dependent NADH-azo compound oxidoreductase</fullName>
    </alternativeName>
    <alternativeName>
        <fullName evidence="6">FMN-dependent NADH-azoreductase</fullName>
        <ecNumber evidence="6">1.7.1.17</ecNumber>
    </alternativeName>
</protein>
<evidence type="ECO:0000256" key="6">
    <source>
        <dbReference type="HAMAP-Rule" id="MF_01216"/>
    </source>
</evidence>
<dbReference type="SUPFAM" id="SSF52218">
    <property type="entry name" value="Flavoproteins"/>
    <property type="match status" value="1"/>
</dbReference>
<dbReference type="EC" id="1.7.1.17" evidence="6"/>
<dbReference type="Gene3D" id="3.40.50.360">
    <property type="match status" value="1"/>
</dbReference>
<comment type="function">
    <text evidence="6">Quinone reductase that provides resistance to thiol-specific stress caused by electrophilic quinones.</text>
</comment>
<comment type="catalytic activity">
    <reaction evidence="6">
        <text>2 a quinone + NADH + H(+) = 2 a 1,4-benzosemiquinone + NAD(+)</text>
        <dbReference type="Rhea" id="RHEA:65952"/>
        <dbReference type="ChEBI" id="CHEBI:15378"/>
        <dbReference type="ChEBI" id="CHEBI:57540"/>
        <dbReference type="ChEBI" id="CHEBI:57945"/>
        <dbReference type="ChEBI" id="CHEBI:132124"/>
        <dbReference type="ChEBI" id="CHEBI:134225"/>
    </reaction>
</comment>
<evidence type="ECO:0000313" key="9">
    <source>
        <dbReference type="Proteomes" id="UP000256686"/>
    </source>
</evidence>
<dbReference type="PANTHER" id="PTHR43741:SF2">
    <property type="entry name" value="FMN-DEPENDENT NADH:QUINONE OXIDOREDUCTASE"/>
    <property type="match status" value="1"/>
</dbReference>
<feature type="binding site" evidence="6">
    <location>
        <position position="17"/>
    </location>
    <ligand>
        <name>FMN</name>
        <dbReference type="ChEBI" id="CHEBI:58210"/>
    </ligand>
</feature>
<dbReference type="GO" id="GO:0016652">
    <property type="term" value="F:oxidoreductase activity, acting on NAD(P)H as acceptor"/>
    <property type="evidence" value="ECO:0007669"/>
    <property type="project" value="UniProtKB-UniRule"/>
</dbReference>
<comment type="caution">
    <text evidence="6">Lacks conserved residue(s) required for the propagation of feature annotation.</text>
</comment>
<accession>A0A3D9C0I1</accession>
<keyword evidence="3 6" id="KW-0560">Oxidoreductase</keyword>
<dbReference type="EC" id="1.6.5.-" evidence="6"/>
<dbReference type="PANTHER" id="PTHR43741">
    <property type="entry name" value="FMN-DEPENDENT NADH-AZOREDUCTASE 1"/>
    <property type="match status" value="1"/>
</dbReference>
<comment type="cofactor">
    <cofactor evidence="6">
        <name>FMN</name>
        <dbReference type="ChEBI" id="CHEBI:58210"/>
    </cofactor>
    <text evidence="6">Binds 1 FMN per subunit.</text>
</comment>
<dbReference type="InterPro" id="IPR050104">
    <property type="entry name" value="FMN-dep_NADH:Q_OxRdtase_AzoR1"/>
</dbReference>
<dbReference type="Pfam" id="PF02525">
    <property type="entry name" value="Flavodoxin_2"/>
    <property type="match status" value="1"/>
</dbReference>
<dbReference type="Proteomes" id="UP000256686">
    <property type="component" value="Unassembled WGS sequence"/>
</dbReference>
<evidence type="ECO:0000256" key="3">
    <source>
        <dbReference type="ARBA" id="ARBA00023002"/>
    </source>
</evidence>
<comment type="catalytic activity">
    <reaction evidence="5">
        <text>N,N-dimethyl-1,4-phenylenediamine + anthranilate + 2 NAD(+) = 2-(4-dimethylaminophenyl)diazenylbenzoate + 2 NADH + 2 H(+)</text>
        <dbReference type="Rhea" id="RHEA:55872"/>
        <dbReference type="ChEBI" id="CHEBI:15378"/>
        <dbReference type="ChEBI" id="CHEBI:15783"/>
        <dbReference type="ChEBI" id="CHEBI:16567"/>
        <dbReference type="ChEBI" id="CHEBI:57540"/>
        <dbReference type="ChEBI" id="CHEBI:57945"/>
        <dbReference type="ChEBI" id="CHEBI:71579"/>
        <dbReference type="EC" id="1.7.1.17"/>
    </reaction>
    <physiologicalReaction direction="right-to-left" evidence="5">
        <dbReference type="Rhea" id="RHEA:55874"/>
    </physiologicalReaction>
</comment>
<evidence type="ECO:0000259" key="7">
    <source>
        <dbReference type="Pfam" id="PF02525"/>
    </source>
</evidence>
<sequence>MDSQNKELKNLLVINSSARTAGSQSRKLAETLINYWKNKQINYKIHIRELGNQNIPHITEEWISAAFKPLANRNREEVNALKRSDEYITELKDADIIAIASPMYNWSIPSSLKAYIDQIVRVNETWKYNPDNIQNPYIGLLENKKVILLLTRGSQGYEKGSYNEHIDFQTNYLKRVFNVMGISDIHVVHLDGEANDKEKYNLAINSAHQRIIDLIETKLS</sequence>
<evidence type="ECO:0000256" key="1">
    <source>
        <dbReference type="ARBA" id="ARBA00022630"/>
    </source>
</evidence>